<gene>
    <name evidence="1" type="ORF">CSKR_200123</name>
</gene>
<dbReference type="AlphaFoldDB" id="A0A8T1LZF3"/>
<name>A0A8T1LZF3_CLOSI</name>
<dbReference type="EMBL" id="NIRI02000076">
    <property type="protein sequence ID" value="KAG5442012.1"/>
    <property type="molecule type" value="Genomic_DNA"/>
</dbReference>
<evidence type="ECO:0000313" key="1">
    <source>
        <dbReference type="EMBL" id="KAG5442012.1"/>
    </source>
</evidence>
<reference evidence="1 2" key="2">
    <citation type="journal article" date="2021" name="Genomics">
        <title>High-quality reference genome for Clonorchis sinensis.</title>
        <authorList>
            <person name="Young N.D."/>
            <person name="Stroehlein A.J."/>
            <person name="Kinkar L."/>
            <person name="Wang T."/>
            <person name="Sohn W.M."/>
            <person name="Chang B.C.H."/>
            <person name="Kaur P."/>
            <person name="Weisz D."/>
            <person name="Dudchenko O."/>
            <person name="Aiden E.L."/>
            <person name="Korhonen P.K."/>
            <person name="Gasser R.B."/>
        </authorList>
    </citation>
    <scope>NUCLEOTIDE SEQUENCE [LARGE SCALE GENOMIC DNA]</scope>
    <source>
        <strain evidence="1">Cs-k2</strain>
    </source>
</reference>
<organism evidence="1 2">
    <name type="scientific">Clonorchis sinensis</name>
    <name type="common">Chinese liver fluke</name>
    <dbReference type="NCBI Taxonomy" id="79923"/>
    <lineage>
        <taxon>Eukaryota</taxon>
        <taxon>Metazoa</taxon>
        <taxon>Spiralia</taxon>
        <taxon>Lophotrochozoa</taxon>
        <taxon>Platyhelminthes</taxon>
        <taxon>Trematoda</taxon>
        <taxon>Digenea</taxon>
        <taxon>Opisthorchiida</taxon>
        <taxon>Opisthorchiata</taxon>
        <taxon>Opisthorchiidae</taxon>
        <taxon>Clonorchis</taxon>
    </lineage>
</organism>
<reference evidence="1 2" key="1">
    <citation type="journal article" date="2018" name="Biotechnol. Adv.">
        <title>Improved genomic resources and new bioinformatic workflow for the carcinogenic parasite Clonorchis sinensis: Biotechnological implications.</title>
        <authorList>
            <person name="Wang D."/>
            <person name="Korhonen P.K."/>
            <person name="Gasser R.B."/>
            <person name="Young N.D."/>
        </authorList>
    </citation>
    <scope>NUCLEOTIDE SEQUENCE [LARGE SCALE GENOMIC DNA]</scope>
    <source>
        <strain evidence="1">Cs-k2</strain>
    </source>
</reference>
<proteinExistence type="predicted"/>
<sequence length="78" mass="8888">MYGTLNLFATRKPSPDVRNSEPVCNSENHHLLEVKLKEISNGLDEEHFTDEPVTKATNKPSRYEGLSLTPVLRPDWSH</sequence>
<protein>
    <submittedName>
        <fullName evidence="1">Uncharacterized protein</fullName>
    </submittedName>
</protein>
<evidence type="ECO:0000313" key="2">
    <source>
        <dbReference type="Proteomes" id="UP000286415"/>
    </source>
</evidence>
<keyword evidence="2" id="KW-1185">Reference proteome</keyword>
<accession>A0A8T1LZF3</accession>
<dbReference type="Proteomes" id="UP000286415">
    <property type="component" value="Unassembled WGS sequence"/>
</dbReference>
<comment type="caution">
    <text evidence="1">The sequence shown here is derived from an EMBL/GenBank/DDBJ whole genome shotgun (WGS) entry which is preliminary data.</text>
</comment>